<comment type="subcellular location">
    <subcellularLocation>
        <location evidence="9">Endoplasmic reticulum membrane</location>
    </subcellularLocation>
    <subcellularLocation>
        <location evidence="3">Membrane</location>
    </subcellularLocation>
    <subcellularLocation>
        <location evidence="2">Mitochondrion</location>
    </subcellularLocation>
</comment>
<dbReference type="InterPro" id="IPR012908">
    <property type="entry name" value="PGAP1-ab_dom-like"/>
</dbReference>
<keyword evidence="7" id="KW-0496">Mitochondrion</keyword>
<evidence type="ECO:0000256" key="3">
    <source>
        <dbReference type="ARBA" id="ARBA00004370"/>
    </source>
</evidence>
<protein>
    <recommendedName>
        <fullName evidence="4 9">GPI inositol-deacylase</fullName>
        <ecNumber evidence="9">3.1.-.-</ecNumber>
    </recommendedName>
</protein>
<dbReference type="Pfam" id="PF07819">
    <property type="entry name" value="PGAP1"/>
    <property type="match status" value="1"/>
</dbReference>
<dbReference type="AlphaFoldDB" id="A0AA38RNS6"/>
<comment type="caution">
    <text evidence="13">The sequence shown here is derived from an EMBL/GenBank/DDBJ whole genome shotgun (WGS) entry which is preliminary data.</text>
</comment>
<evidence type="ECO:0000256" key="7">
    <source>
        <dbReference type="ARBA" id="ARBA00023128"/>
    </source>
</evidence>
<dbReference type="SUPFAM" id="SSF52540">
    <property type="entry name" value="P-loop containing nucleoside triphosphate hydrolases"/>
    <property type="match status" value="1"/>
</dbReference>
<keyword evidence="5" id="KW-0677">Repeat</keyword>
<evidence type="ECO:0000256" key="9">
    <source>
        <dbReference type="RuleBase" id="RU365011"/>
    </source>
</evidence>
<dbReference type="EMBL" id="JANBVO010000003">
    <property type="protein sequence ID" value="KAJ9155418.1"/>
    <property type="molecule type" value="Genomic_DNA"/>
</dbReference>
<keyword evidence="9" id="KW-0653">Protein transport</keyword>
<keyword evidence="6 9" id="KW-0256">Endoplasmic reticulum</keyword>
<evidence type="ECO:0000256" key="8">
    <source>
        <dbReference type="ARBA" id="ARBA00023136"/>
    </source>
</evidence>
<keyword evidence="14" id="KW-1185">Reference proteome</keyword>
<comment type="similarity">
    <text evidence="9">Belongs to the GPI inositol-deacylase family.</text>
</comment>
<dbReference type="PANTHER" id="PTHR48182:SF2">
    <property type="entry name" value="PROTEIN SERAC1"/>
    <property type="match status" value="1"/>
</dbReference>
<evidence type="ECO:0000256" key="4">
    <source>
        <dbReference type="ARBA" id="ARBA00015856"/>
    </source>
</evidence>
<feature type="region of interest" description="Disordered" evidence="10">
    <location>
        <begin position="1"/>
        <end position="58"/>
    </location>
</feature>
<dbReference type="InterPro" id="IPR052374">
    <property type="entry name" value="SERAC1"/>
</dbReference>
<organism evidence="13 14">
    <name type="scientific">Pleurostoma richardsiae</name>
    <dbReference type="NCBI Taxonomy" id="41990"/>
    <lineage>
        <taxon>Eukaryota</taxon>
        <taxon>Fungi</taxon>
        <taxon>Dikarya</taxon>
        <taxon>Ascomycota</taxon>
        <taxon>Pezizomycotina</taxon>
        <taxon>Sordariomycetes</taxon>
        <taxon>Sordariomycetidae</taxon>
        <taxon>Calosphaeriales</taxon>
        <taxon>Pleurostomataceae</taxon>
        <taxon>Pleurostoma</taxon>
    </lineage>
</organism>
<dbReference type="Pfam" id="PF24883">
    <property type="entry name" value="NPHP3_N"/>
    <property type="match status" value="1"/>
</dbReference>
<feature type="compositionally biased region" description="Basic and acidic residues" evidence="10">
    <location>
        <begin position="1"/>
        <end position="14"/>
    </location>
</feature>
<dbReference type="GO" id="GO:0016788">
    <property type="term" value="F:hydrolase activity, acting on ester bonds"/>
    <property type="evidence" value="ECO:0007669"/>
    <property type="project" value="InterPro"/>
</dbReference>
<feature type="domain" description="GPI inositol-deacylase PGAP1-like alpha/beta" evidence="11">
    <location>
        <begin position="141"/>
        <end position="230"/>
    </location>
</feature>
<dbReference type="InterPro" id="IPR027417">
    <property type="entry name" value="P-loop_NTPase"/>
</dbReference>
<reference evidence="13" key="1">
    <citation type="submission" date="2022-07" db="EMBL/GenBank/DDBJ databases">
        <title>Fungi with potential for degradation of polypropylene.</title>
        <authorList>
            <person name="Gostincar C."/>
        </authorList>
    </citation>
    <scope>NUCLEOTIDE SEQUENCE</scope>
    <source>
        <strain evidence="13">EXF-13308</strain>
    </source>
</reference>
<keyword evidence="9" id="KW-0378">Hydrolase</keyword>
<dbReference type="Proteomes" id="UP001174694">
    <property type="component" value="Unassembled WGS sequence"/>
</dbReference>
<dbReference type="PANTHER" id="PTHR48182">
    <property type="entry name" value="PROTEIN SERAC1"/>
    <property type="match status" value="1"/>
</dbReference>
<keyword evidence="8 9" id="KW-0472">Membrane</keyword>
<sequence length="573" mass="64598">MSAFRRDSDKRKTSDTPSAGGSGGPPLYPDMASPWTFSEASSSESSRRAAGFDSESDMPPVPFFKRRFTTAWAQKSSAKDEDSARGPVGLRLLHSSPEPLIDLIFVHGLRGGSIKTWRKGNDPRFFWPQFWLPVEPGFHNVNIHSFGYESDWASTKPSVLNVHDFGQSLLEEMRNSPYLKDNDKNGPIILIGHSMGGLVIKKAYILSRDVLDLKGRIRCIFFLATPHRGSDYAETLNNILTVSGILSSRDYIRDLTAGSTSAQLINNEFGKYAHDLPIFSFYETLRMSLGLSSSLIVDKNSAVLGPGYKNERVQYINANHRGICKFDSPNDPNYITLRNALSSAIHDLLSDISNTKDQETKEQQKALQSYLSISDRADGHYQKVDGSCQWIDDRDDFQDWRDSTAGFVTQKGAGEQKKNPSIIWVHANPGTGKTVLAAHVISELQEFQVECAYYFFHVGTKAARSLADFLRSIAYQMAMSNAAIRDKLVKLWHDGSTFDVDDDRTIWTKLFKKGIFQARVYTTQYWVIDAIDECSKYQEFFTMLKGERPNFPLRIFITSRNVPDMTKIRKGMS</sequence>
<keyword evidence="9" id="KW-0813">Transport</keyword>
<evidence type="ECO:0000256" key="10">
    <source>
        <dbReference type="SAM" id="MobiDB-lite"/>
    </source>
</evidence>
<gene>
    <name evidence="13" type="ORF">NKR23_g2077</name>
</gene>
<evidence type="ECO:0000313" key="13">
    <source>
        <dbReference type="EMBL" id="KAJ9155418.1"/>
    </source>
</evidence>
<dbReference type="Gene3D" id="3.40.50.1820">
    <property type="entry name" value="alpha/beta hydrolase"/>
    <property type="match status" value="1"/>
</dbReference>
<accession>A0AA38RNS6</accession>
<name>A0AA38RNS6_9PEZI</name>
<dbReference type="GO" id="GO:0005739">
    <property type="term" value="C:mitochondrion"/>
    <property type="evidence" value="ECO:0007669"/>
    <property type="project" value="UniProtKB-SubCell"/>
</dbReference>
<dbReference type="GO" id="GO:0005789">
    <property type="term" value="C:endoplasmic reticulum membrane"/>
    <property type="evidence" value="ECO:0007669"/>
    <property type="project" value="UniProtKB-SubCell"/>
</dbReference>
<dbReference type="GO" id="GO:0015031">
    <property type="term" value="P:protein transport"/>
    <property type="evidence" value="ECO:0007669"/>
    <property type="project" value="UniProtKB-KW"/>
</dbReference>
<dbReference type="SUPFAM" id="SSF53474">
    <property type="entry name" value="alpha/beta-Hydrolases"/>
    <property type="match status" value="1"/>
</dbReference>
<evidence type="ECO:0000313" key="14">
    <source>
        <dbReference type="Proteomes" id="UP001174694"/>
    </source>
</evidence>
<dbReference type="InterPro" id="IPR056884">
    <property type="entry name" value="NPHP3-like_N"/>
</dbReference>
<feature type="domain" description="Nephrocystin 3-like N-terminal" evidence="12">
    <location>
        <begin position="386"/>
        <end position="560"/>
    </location>
</feature>
<comment type="function">
    <text evidence="1 9">Involved in inositol deacylation of GPI-anchored proteins which plays important roles in the quality control and ER-associated degradation of GPI-anchored proteins.</text>
</comment>
<evidence type="ECO:0000259" key="11">
    <source>
        <dbReference type="Pfam" id="PF07819"/>
    </source>
</evidence>
<dbReference type="EC" id="3.1.-.-" evidence="9"/>
<dbReference type="InterPro" id="IPR029058">
    <property type="entry name" value="AB_hydrolase_fold"/>
</dbReference>
<evidence type="ECO:0000256" key="5">
    <source>
        <dbReference type="ARBA" id="ARBA00022737"/>
    </source>
</evidence>
<proteinExistence type="inferred from homology"/>
<evidence type="ECO:0000259" key="12">
    <source>
        <dbReference type="Pfam" id="PF24883"/>
    </source>
</evidence>
<evidence type="ECO:0000256" key="2">
    <source>
        <dbReference type="ARBA" id="ARBA00004173"/>
    </source>
</evidence>
<evidence type="ECO:0000256" key="6">
    <source>
        <dbReference type="ARBA" id="ARBA00022824"/>
    </source>
</evidence>
<dbReference type="Gene3D" id="3.40.50.300">
    <property type="entry name" value="P-loop containing nucleotide triphosphate hydrolases"/>
    <property type="match status" value="1"/>
</dbReference>
<evidence type="ECO:0000256" key="1">
    <source>
        <dbReference type="ARBA" id="ARBA00003496"/>
    </source>
</evidence>